<accession>A0AAV4QC35</accession>
<feature type="region of interest" description="Disordered" evidence="1">
    <location>
        <begin position="43"/>
        <end position="73"/>
    </location>
</feature>
<evidence type="ECO:0000313" key="3">
    <source>
        <dbReference type="Proteomes" id="UP001054945"/>
    </source>
</evidence>
<gene>
    <name evidence="2" type="ORF">CEXT_34021</name>
</gene>
<keyword evidence="3" id="KW-1185">Reference proteome</keyword>
<reference evidence="2 3" key="1">
    <citation type="submission" date="2021-06" db="EMBL/GenBank/DDBJ databases">
        <title>Caerostris extrusa draft genome.</title>
        <authorList>
            <person name="Kono N."/>
            <person name="Arakawa K."/>
        </authorList>
    </citation>
    <scope>NUCLEOTIDE SEQUENCE [LARGE SCALE GENOMIC DNA]</scope>
</reference>
<sequence length="95" mass="10912">MKSYESNYSHVNVTLSVPYTNTSDPDIYDSPSPERYLGIKTRRRVQSQGWKPNNAEFQGLGKGLRRNSSTKEFERPWGGNEIEVYKRTKLGNVAK</sequence>
<comment type="caution">
    <text evidence="2">The sequence shown here is derived from an EMBL/GenBank/DDBJ whole genome shotgun (WGS) entry which is preliminary data.</text>
</comment>
<proteinExistence type="predicted"/>
<organism evidence="2 3">
    <name type="scientific">Caerostris extrusa</name>
    <name type="common">Bark spider</name>
    <name type="synonym">Caerostris bankana</name>
    <dbReference type="NCBI Taxonomy" id="172846"/>
    <lineage>
        <taxon>Eukaryota</taxon>
        <taxon>Metazoa</taxon>
        <taxon>Ecdysozoa</taxon>
        <taxon>Arthropoda</taxon>
        <taxon>Chelicerata</taxon>
        <taxon>Arachnida</taxon>
        <taxon>Araneae</taxon>
        <taxon>Araneomorphae</taxon>
        <taxon>Entelegynae</taxon>
        <taxon>Araneoidea</taxon>
        <taxon>Araneidae</taxon>
        <taxon>Caerostris</taxon>
    </lineage>
</organism>
<dbReference type="Proteomes" id="UP001054945">
    <property type="component" value="Unassembled WGS sequence"/>
</dbReference>
<protein>
    <submittedName>
        <fullName evidence="2">Uncharacterized protein</fullName>
    </submittedName>
</protein>
<dbReference type="AlphaFoldDB" id="A0AAV4QC35"/>
<evidence type="ECO:0000313" key="2">
    <source>
        <dbReference type="EMBL" id="GIY05792.1"/>
    </source>
</evidence>
<name>A0AAV4QC35_CAEEX</name>
<dbReference type="EMBL" id="BPLR01005879">
    <property type="protein sequence ID" value="GIY05792.1"/>
    <property type="molecule type" value="Genomic_DNA"/>
</dbReference>
<evidence type="ECO:0000256" key="1">
    <source>
        <dbReference type="SAM" id="MobiDB-lite"/>
    </source>
</evidence>